<comment type="similarity">
    <text evidence="12">Belongs to the tetrahydrofolate dehydrogenase/cyclohydrolase family.</text>
</comment>
<dbReference type="Proteomes" id="UP001238179">
    <property type="component" value="Chromosome"/>
</dbReference>
<keyword evidence="7 12" id="KW-0521">NADP</keyword>
<dbReference type="GO" id="GO:0004477">
    <property type="term" value="F:methenyltetrahydrofolate cyclohydrolase activity"/>
    <property type="evidence" value="ECO:0007669"/>
    <property type="project" value="UniProtKB-UniRule"/>
</dbReference>
<dbReference type="FunFam" id="3.40.50.10860:FF:000005">
    <property type="entry name" value="C-1-tetrahydrofolate synthase, cytoplasmic, putative"/>
    <property type="match status" value="1"/>
</dbReference>
<dbReference type="SUPFAM" id="SSF51735">
    <property type="entry name" value="NAD(P)-binding Rossmann-fold domains"/>
    <property type="match status" value="1"/>
</dbReference>
<comment type="pathway">
    <text evidence="1 12">One-carbon metabolism; tetrahydrofolate interconversion.</text>
</comment>
<feature type="binding site" evidence="12">
    <location>
        <position position="238"/>
    </location>
    <ligand>
        <name>NADP(+)</name>
        <dbReference type="ChEBI" id="CHEBI:58349"/>
    </ligand>
</feature>
<evidence type="ECO:0000256" key="3">
    <source>
        <dbReference type="ARBA" id="ARBA00022563"/>
    </source>
</evidence>
<comment type="catalytic activity">
    <reaction evidence="12">
        <text>(6R)-5,10-methenyltetrahydrofolate + H2O = (6R)-10-formyltetrahydrofolate + H(+)</text>
        <dbReference type="Rhea" id="RHEA:23700"/>
        <dbReference type="ChEBI" id="CHEBI:15377"/>
        <dbReference type="ChEBI" id="CHEBI:15378"/>
        <dbReference type="ChEBI" id="CHEBI:57455"/>
        <dbReference type="ChEBI" id="CHEBI:195366"/>
        <dbReference type="EC" id="3.5.4.9"/>
    </reaction>
</comment>
<comment type="function">
    <text evidence="12">Catalyzes the oxidation of 5,10-methylenetetrahydrofolate to 5,10-methenyltetrahydrofolate and then the hydrolysis of 5,10-methenyltetrahydrofolate to 10-formyltetrahydrofolate.</text>
</comment>
<dbReference type="Pfam" id="PF00763">
    <property type="entry name" value="THF_DHG_CYH"/>
    <property type="match status" value="1"/>
</dbReference>
<evidence type="ECO:0000256" key="12">
    <source>
        <dbReference type="HAMAP-Rule" id="MF_01576"/>
    </source>
</evidence>
<keyword evidence="5 12" id="KW-0658">Purine biosynthesis</keyword>
<dbReference type="EC" id="3.5.4.9" evidence="12"/>
<dbReference type="GO" id="GO:0004488">
    <property type="term" value="F:methylenetetrahydrofolate dehydrogenase (NADP+) activity"/>
    <property type="evidence" value="ECO:0007669"/>
    <property type="project" value="UniProtKB-UniRule"/>
</dbReference>
<accession>A0AA48GZK2</accession>
<dbReference type="Gene3D" id="3.40.50.720">
    <property type="entry name" value="NAD(P)-binding Rossmann-like Domain"/>
    <property type="match status" value="1"/>
</dbReference>
<dbReference type="InterPro" id="IPR020631">
    <property type="entry name" value="THF_DH/CycHdrlase_NAD-bd_dom"/>
</dbReference>
<comment type="subunit">
    <text evidence="2 12">Homodimer.</text>
</comment>
<dbReference type="InterPro" id="IPR000672">
    <property type="entry name" value="THF_DH/CycHdrlase"/>
</dbReference>
<dbReference type="KEGG" id="msil:METEAL_39200"/>
<dbReference type="InterPro" id="IPR020630">
    <property type="entry name" value="THF_DH/CycHdrlase_cat_dom"/>
</dbReference>
<evidence type="ECO:0000256" key="6">
    <source>
        <dbReference type="ARBA" id="ARBA00022801"/>
    </source>
</evidence>
<dbReference type="FunFam" id="3.40.50.720:FF:000006">
    <property type="entry name" value="Bifunctional protein FolD"/>
    <property type="match status" value="1"/>
</dbReference>
<dbReference type="GO" id="GO:0005829">
    <property type="term" value="C:cytosol"/>
    <property type="evidence" value="ECO:0007669"/>
    <property type="project" value="TreeGrafter"/>
</dbReference>
<dbReference type="NCBIfam" id="NF010783">
    <property type="entry name" value="PRK14186.1"/>
    <property type="match status" value="1"/>
</dbReference>
<evidence type="ECO:0000256" key="7">
    <source>
        <dbReference type="ARBA" id="ARBA00022857"/>
    </source>
</evidence>
<evidence type="ECO:0000256" key="4">
    <source>
        <dbReference type="ARBA" id="ARBA00022605"/>
    </source>
</evidence>
<evidence type="ECO:0000259" key="13">
    <source>
        <dbReference type="Pfam" id="PF00763"/>
    </source>
</evidence>
<keyword evidence="6 12" id="KW-0378">Hydrolase</keyword>
<dbReference type="HAMAP" id="MF_01576">
    <property type="entry name" value="THF_DHG_CYH"/>
    <property type="match status" value="1"/>
</dbReference>
<dbReference type="InterPro" id="IPR036291">
    <property type="entry name" value="NAD(P)-bd_dom_sf"/>
</dbReference>
<dbReference type="AlphaFoldDB" id="A0AA48GZK2"/>
<keyword evidence="9 12" id="KW-0368">Histidine biosynthesis</keyword>
<dbReference type="SUPFAM" id="SSF53223">
    <property type="entry name" value="Aminoacid dehydrogenase-like, N-terminal domain"/>
    <property type="match status" value="1"/>
</dbReference>
<dbReference type="GO" id="GO:0035999">
    <property type="term" value="P:tetrahydrofolate interconversion"/>
    <property type="evidence" value="ECO:0007669"/>
    <property type="project" value="UniProtKB-UniRule"/>
</dbReference>
<dbReference type="PANTHER" id="PTHR48099">
    <property type="entry name" value="C-1-TETRAHYDROFOLATE SYNTHASE, CYTOPLASMIC-RELATED"/>
    <property type="match status" value="1"/>
</dbReference>
<feature type="binding site" evidence="12">
    <location>
        <begin position="172"/>
        <end position="174"/>
    </location>
    <ligand>
        <name>NADP(+)</name>
        <dbReference type="ChEBI" id="CHEBI:58349"/>
    </ligand>
</feature>
<comment type="catalytic activity">
    <reaction evidence="12">
        <text>(6R)-5,10-methylene-5,6,7,8-tetrahydrofolate + NADP(+) = (6R)-5,10-methenyltetrahydrofolate + NADPH</text>
        <dbReference type="Rhea" id="RHEA:22812"/>
        <dbReference type="ChEBI" id="CHEBI:15636"/>
        <dbReference type="ChEBI" id="CHEBI:57455"/>
        <dbReference type="ChEBI" id="CHEBI:57783"/>
        <dbReference type="ChEBI" id="CHEBI:58349"/>
        <dbReference type="EC" id="1.5.1.5"/>
    </reaction>
</comment>
<keyword evidence="11 12" id="KW-0511">Multifunctional enzyme</keyword>
<dbReference type="PANTHER" id="PTHR48099:SF5">
    <property type="entry name" value="C-1-TETRAHYDROFOLATE SYNTHASE, CYTOPLASMIC"/>
    <property type="match status" value="1"/>
</dbReference>
<dbReference type="GO" id="GO:0009086">
    <property type="term" value="P:methionine biosynthetic process"/>
    <property type="evidence" value="ECO:0007669"/>
    <property type="project" value="UniProtKB-KW"/>
</dbReference>
<evidence type="ECO:0000259" key="14">
    <source>
        <dbReference type="Pfam" id="PF02882"/>
    </source>
</evidence>
<comment type="caution">
    <text evidence="12">Lacks conserved residue(s) required for the propagation of feature annotation.</text>
</comment>
<evidence type="ECO:0000256" key="1">
    <source>
        <dbReference type="ARBA" id="ARBA00004777"/>
    </source>
</evidence>
<protein>
    <recommendedName>
        <fullName evidence="12">Bifunctional protein FolD</fullName>
    </recommendedName>
    <domain>
        <recommendedName>
            <fullName evidence="12">Methylenetetrahydrofolate dehydrogenase</fullName>
            <ecNumber evidence="12">1.5.1.5</ecNumber>
        </recommendedName>
    </domain>
    <domain>
        <recommendedName>
            <fullName evidence="12">Methenyltetrahydrofolate cyclohydrolase</fullName>
            <ecNumber evidence="12">3.5.4.9</ecNumber>
        </recommendedName>
    </domain>
</protein>
<evidence type="ECO:0000256" key="2">
    <source>
        <dbReference type="ARBA" id="ARBA00011738"/>
    </source>
</evidence>
<dbReference type="Gene3D" id="3.40.50.10860">
    <property type="entry name" value="Leucine Dehydrogenase, chain A, domain 1"/>
    <property type="match status" value="1"/>
</dbReference>
<dbReference type="PRINTS" id="PR00085">
    <property type="entry name" value="THFDHDRGNASE"/>
</dbReference>
<keyword evidence="3 12" id="KW-0554">One-carbon metabolism</keyword>
<name>A0AA48GZK2_9BACT</name>
<dbReference type="EMBL" id="AP027080">
    <property type="protein sequence ID" value="BDU74746.1"/>
    <property type="molecule type" value="Genomic_DNA"/>
</dbReference>
<dbReference type="GO" id="GO:0006164">
    <property type="term" value="P:purine nucleotide biosynthetic process"/>
    <property type="evidence" value="ECO:0007669"/>
    <property type="project" value="UniProtKB-KW"/>
</dbReference>
<evidence type="ECO:0000256" key="11">
    <source>
        <dbReference type="ARBA" id="ARBA00023268"/>
    </source>
</evidence>
<keyword evidence="10 12" id="KW-0486">Methionine biosynthesis</keyword>
<keyword evidence="8 12" id="KW-0560">Oxidoreductase</keyword>
<keyword evidence="16" id="KW-1185">Reference proteome</keyword>
<sequence>MGDGSSAMTMILDGKVHAERMLGEVTAAVEARAARGLRPPCLAVVIVGDDPASHVYVRGKVAACARTGIRSVERRLPADTPQAELDGIIAALNADPLVDGILVQLPLPAGLDSKRALHAIDPAKDVDGLHPVNQGLLLEGLPGLRPCTPSACMNMLRAHGVELKGIRALVLGRSEIVGKPMALMLLEQHATVTIAHSRTRDLPALCREADLLVAAVGRPGMVEGSWIKPGAVVVDVGINRVEDPALGEVIFAADPGKMKTLREKGGVLCGDVRFQEAAAVAGAITPVPGGVGLLTIAGVMANTLQACQAR</sequence>
<dbReference type="EC" id="1.5.1.5" evidence="12"/>
<evidence type="ECO:0000313" key="16">
    <source>
        <dbReference type="Proteomes" id="UP001238179"/>
    </source>
</evidence>
<dbReference type="GO" id="GO:0000105">
    <property type="term" value="P:L-histidine biosynthetic process"/>
    <property type="evidence" value="ECO:0007669"/>
    <property type="project" value="UniProtKB-KW"/>
</dbReference>
<evidence type="ECO:0000256" key="9">
    <source>
        <dbReference type="ARBA" id="ARBA00023102"/>
    </source>
</evidence>
<proteinExistence type="inferred from homology"/>
<feature type="domain" description="Tetrahydrofolate dehydrogenase/cyclohydrolase NAD(P)-binding" evidence="14">
    <location>
        <begin position="146"/>
        <end position="308"/>
    </location>
</feature>
<evidence type="ECO:0000313" key="15">
    <source>
        <dbReference type="EMBL" id="BDU74746.1"/>
    </source>
</evidence>
<evidence type="ECO:0000256" key="10">
    <source>
        <dbReference type="ARBA" id="ARBA00023167"/>
    </source>
</evidence>
<evidence type="ECO:0000256" key="8">
    <source>
        <dbReference type="ARBA" id="ARBA00023002"/>
    </source>
</evidence>
<organism evidence="15 16">
    <name type="scientific">Mesoterricola silvestris</name>
    <dbReference type="NCBI Taxonomy" id="2927979"/>
    <lineage>
        <taxon>Bacteria</taxon>
        <taxon>Pseudomonadati</taxon>
        <taxon>Acidobacteriota</taxon>
        <taxon>Holophagae</taxon>
        <taxon>Holophagales</taxon>
        <taxon>Holophagaceae</taxon>
        <taxon>Mesoterricola</taxon>
    </lineage>
</organism>
<feature type="domain" description="Tetrahydrofolate dehydrogenase/cyclohydrolase catalytic" evidence="13">
    <location>
        <begin position="12"/>
        <end position="127"/>
    </location>
</feature>
<keyword evidence="4 12" id="KW-0028">Amino-acid biosynthesis</keyword>
<reference evidence="16" key="1">
    <citation type="journal article" date="2023" name="Int. J. Syst. Evol. Microbiol.">
        <title>Mesoterricola silvestris gen. nov., sp. nov., Mesoterricola sediminis sp. nov., Geothrix oryzae sp. nov., Geothrix edaphica sp. nov., Geothrix rubra sp. nov., and Geothrix limicola sp. nov., six novel members of Acidobacteriota isolated from soils.</title>
        <authorList>
            <person name="Itoh H."/>
            <person name="Sugisawa Y."/>
            <person name="Mise K."/>
            <person name="Xu Z."/>
            <person name="Kuniyasu M."/>
            <person name="Ushijima N."/>
            <person name="Kawano K."/>
            <person name="Kobayashi E."/>
            <person name="Shiratori Y."/>
            <person name="Masuda Y."/>
            <person name="Senoo K."/>
        </authorList>
    </citation>
    <scope>NUCLEOTIDE SEQUENCE [LARGE SCALE GENOMIC DNA]</scope>
    <source>
        <strain evidence="16">W79</strain>
    </source>
</reference>
<evidence type="ECO:0000256" key="5">
    <source>
        <dbReference type="ARBA" id="ARBA00022755"/>
    </source>
</evidence>
<dbReference type="CDD" id="cd01080">
    <property type="entry name" value="NAD_bind_m-THF_DH_Cyclohyd"/>
    <property type="match status" value="1"/>
</dbReference>
<dbReference type="InterPro" id="IPR046346">
    <property type="entry name" value="Aminoacid_DH-like_N_sf"/>
</dbReference>
<gene>
    <name evidence="15" type="primary">folD_2</name>
    <name evidence="12" type="synonym">folD</name>
    <name evidence="15" type="ORF">METEAL_39200</name>
</gene>
<dbReference type="Pfam" id="PF02882">
    <property type="entry name" value="THF_DHG_CYH_C"/>
    <property type="match status" value="1"/>
</dbReference>